<name>A0A8J8C729_9EURY</name>
<evidence type="ECO:0000313" key="2">
    <source>
        <dbReference type="Proteomes" id="UP000783863"/>
    </source>
</evidence>
<proteinExistence type="predicted"/>
<dbReference type="Proteomes" id="UP000783863">
    <property type="component" value="Unassembled WGS sequence"/>
</dbReference>
<gene>
    <name evidence="1" type="ORF">EGD98_04455</name>
</gene>
<dbReference type="EMBL" id="RKLQ01000001">
    <property type="protein sequence ID" value="MBX0302921.1"/>
    <property type="molecule type" value="Genomic_DNA"/>
</dbReference>
<sequence>MYGGTVVDVVSSSSDREVGDQTLERVWEDMETDGAYNVSSKPLNKTIENESIPAGFNMVVQVETVASDGRKVVIKEARYAADRDSAVEGPPDGATTTERPISIRYAPGNVTTGRLRVSAWEA</sequence>
<accession>A0A8J8C729</accession>
<evidence type="ECO:0000313" key="1">
    <source>
        <dbReference type="EMBL" id="MBX0302921.1"/>
    </source>
</evidence>
<dbReference type="Pfam" id="PF23956">
    <property type="entry name" value="DUF7285"/>
    <property type="match status" value="1"/>
</dbReference>
<protein>
    <submittedName>
        <fullName evidence="1">Uncharacterized protein</fullName>
    </submittedName>
</protein>
<comment type="caution">
    <text evidence="1">The sequence shown here is derived from an EMBL/GenBank/DDBJ whole genome shotgun (WGS) entry which is preliminary data.</text>
</comment>
<reference evidence="1" key="1">
    <citation type="submission" date="2021-06" db="EMBL/GenBank/DDBJ databases">
        <title>Halomicroarcula sp. F24A a new haloarchaeum isolated from saline soil.</title>
        <authorList>
            <person name="Duran-Viseras A."/>
            <person name="Sanchez-Porro C."/>
            <person name="Ventosa A."/>
        </authorList>
    </citation>
    <scope>NUCLEOTIDE SEQUENCE</scope>
    <source>
        <strain evidence="1">F24A</strain>
    </source>
</reference>
<dbReference type="AlphaFoldDB" id="A0A8J8C729"/>
<keyword evidence="2" id="KW-1185">Reference proteome</keyword>
<organism evidence="1 2">
    <name type="scientific">Haloarcula salinisoli</name>
    <dbReference type="NCBI Taxonomy" id="2487746"/>
    <lineage>
        <taxon>Archaea</taxon>
        <taxon>Methanobacteriati</taxon>
        <taxon>Methanobacteriota</taxon>
        <taxon>Stenosarchaea group</taxon>
        <taxon>Halobacteria</taxon>
        <taxon>Halobacteriales</taxon>
        <taxon>Haloarculaceae</taxon>
        <taxon>Haloarcula</taxon>
    </lineage>
</organism>
<dbReference type="InterPro" id="IPR055709">
    <property type="entry name" value="DUF7285"/>
</dbReference>